<gene>
    <name evidence="1" type="ORF">K458DRAFT_69739</name>
</gene>
<reference evidence="1" key="1">
    <citation type="journal article" date="2020" name="Stud. Mycol.">
        <title>101 Dothideomycetes genomes: a test case for predicting lifestyles and emergence of pathogens.</title>
        <authorList>
            <person name="Haridas S."/>
            <person name="Albert R."/>
            <person name="Binder M."/>
            <person name="Bloem J."/>
            <person name="Labutti K."/>
            <person name="Salamov A."/>
            <person name="Andreopoulos B."/>
            <person name="Baker S."/>
            <person name="Barry K."/>
            <person name="Bills G."/>
            <person name="Bluhm B."/>
            <person name="Cannon C."/>
            <person name="Castanera R."/>
            <person name="Culley D."/>
            <person name="Daum C."/>
            <person name="Ezra D."/>
            <person name="Gonzalez J."/>
            <person name="Henrissat B."/>
            <person name="Kuo A."/>
            <person name="Liang C."/>
            <person name="Lipzen A."/>
            <person name="Lutzoni F."/>
            <person name="Magnuson J."/>
            <person name="Mondo S."/>
            <person name="Nolan M."/>
            <person name="Ohm R."/>
            <person name="Pangilinan J."/>
            <person name="Park H.-J."/>
            <person name="Ramirez L."/>
            <person name="Alfaro M."/>
            <person name="Sun H."/>
            <person name="Tritt A."/>
            <person name="Yoshinaga Y."/>
            <person name="Zwiers L.-H."/>
            <person name="Turgeon B."/>
            <person name="Goodwin S."/>
            <person name="Spatafora J."/>
            <person name="Crous P."/>
            <person name="Grigoriev I."/>
        </authorList>
    </citation>
    <scope>NUCLEOTIDE SEQUENCE</scope>
    <source>
        <strain evidence="1">CBS 122367</strain>
    </source>
</reference>
<dbReference type="EMBL" id="MU005570">
    <property type="protein sequence ID" value="KAF2691283.1"/>
    <property type="molecule type" value="Genomic_DNA"/>
</dbReference>
<dbReference type="AlphaFoldDB" id="A0A6G1JMA2"/>
<dbReference type="Proteomes" id="UP000799291">
    <property type="component" value="Unassembled WGS sequence"/>
</dbReference>
<organism evidence="1 2">
    <name type="scientific">Lentithecium fluviatile CBS 122367</name>
    <dbReference type="NCBI Taxonomy" id="1168545"/>
    <lineage>
        <taxon>Eukaryota</taxon>
        <taxon>Fungi</taxon>
        <taxon>Dikarya</taxon>
        <taxon>Ascomycota</taxon>
        <taxon>Pezizomycotina</taxon>
        <taxon>Dothideomycetes</taxon>
        <taxon>Pleosporomycetidae</taxon>
        <taxon>Pleosporales</taxon>
        <taxon>Massarineae</taxon>
        <taxon>Lentitheciaceae</taxon>
        <taxon>Lentithecium</taxon>
    </lineage>
</organism>
<accession>A0A6G1JMA2</accession>
<evidence type="ECO:0000313" key="1">
    <source>
        <dbReference type="EMBL" id="KAF2691283.1"/>
    </source>
</evidence>
<proteinExistence type="predicted"/>
<sequence>MTSFVTMWHGPLAAVAPAVGAMLSHASSPSSLLQLLIEANLHLRYTAQYLCHARLHRRLRIVQARRTHSLAISAAFGRTFYFMGDRDGSGSSLPEPEYFGRNCHDCLMHEGRHGYILLAI</sequence>
<protein>
    <submittedName>
        <fullName evidence="1">Uncharacterized protein</fullName>
    </submittedName>
</protein>
<keyword evidence="2" id="KW-1185">Reference proteome</keyword>
<evidence type="ECO:0000313" key="2">
    <source>
        <dbReference type="Proteomes" id="UP000799291"/>
    </source>
</evidence>
<name>A0A6G1JMA2_9PLEO</name>